<protein>
    <submittedName>
        <fullName evidence="3">Replication initiation protein</fullName>
    </submittedName>
</protein>
<dbReference type="SUPFAM" id="SSF46785">
    <property type="entry name" value="Winged helix' DNA-binding domain"/>
    <property type="match status" value="2"/>
</dbReference>
<dbReference type="InterPro" id="IPR000525">
    <property type="entry name" value="Initiator_Rep_WH1"/>
</dbReference>
<dbReference type="InterPro" id="IPR036388">
    <property type="entry name" value="WH-like_DNA-bd_sf"/>
</dbReference>
<name>A0ABT4CS35_9CLOT</name>
<evidence type="ECO:0000313" key="3">
    <source>
        <dbReference type="EMBL" id="MCY6371733.1"/>
    </source>
</evidence>
<accession>A0ABT4CS35</accession>
<reference evidence="3" key="1">
    <citation type="submission" date="2022-12" db="EMBL/GenBank/DDBJ databases">
        <authorList>
            <person name="Wang J."/>
        </authorList>
    </citation>
    <scope>NUCLEOTIDE SEQUENCE</scope>
    <source>
        <strain evidence="3">HY-42-06</strain>
    </source>
</reference>
<organism evidence="3 4">
    <name type="scientific">Clostridium ganghwense</name>
    <dbReference type="NCBI Taxonomy" id="312089"/>
    <lineage>
        <taxon>Bacteria</taxon>
        <taxon>Bacillati</taxon>
        <taxon>Bacillota</taxon>
        <taxon>Clostridia</taxon>
        <taxon>Eubacteriales</taxon>
        <taxon>Clostridiaceae</taxon>
        <taxon>Clostridium</taxon>
    </lineage>
</organism>
<dbReference type="Proteomes" id="UP001079657">
    <property type="component" value="Unassembled WGS sequence"/>
</dbReference>
<proteinExistence type="inferred from homology"/>
<keyword evidence="4" id="KW-1185">Reference proteome</keyword>
<dbReference type="RefSeq" id="WP_268050615.1">
    <property type="nucleotide sequence ID" value="NZ_JAPQES010000005.1"/>
</dbReference>
<dbReference type="InterPro" id="IPR036390">
    <property type="entry name" value="WH_DNA-bd_sf"/>
</dbReference>
<comment type="caution">
    <text evidence="3">The sequence shown here is derived from an EMBL/GenBank/DDBJ whole genome shotgun (WGS) entry which is preliminary data.</text>
</comment>
<feature type="domain" description="Initiator Rep protein WH1" evidence="2">
    <location>
        <begin position="10"/>
        <end position="151"/>
    </location>
</feature>
<dbReference type="Pfam" id="PF21205">
    <property type="entry name" value="Rep3_C"/>
    <property type="match status" value="1"/>
</dbReference>
<dbReference type="EMBL" id="JAPQES010000005">
    <property type="protein sequence ID" value="MCY6371733.1"/>
    <property type="molecule type" value="Genomic_DNA"/>
</dbReference>
<evidence type="ECO:0000259" key="2">
    <source>
        <dbReference type="Pfam" id="PF01051"/>
    </source>
</evidence>
<comment type="similarity">
    <text evidence="1">Belongs to the initiator RepB protein family.</text>
</comment>
<sequence>MITKENNTLIVKSNKLIEASYKLTAGEQKIILTLSSKIKPEDEEFKDYEFKIKDFIKLLGIKNQAKYAEVPQVTKELMRKVFTIKEEDREIQLSWLSSVTYLKGKGIVVLRFDPNLKPYLLQLKSRFTSYNLTNIIQLKSGYAFRIYELLKQYERIGQRTFDLEELKCILGIEKDRYTLYADFKRKVILKAQKEINVKTDLSFDFEQIKNGRKVTALKFIITNTTNQNNAIFQIENNNYIEQVKNIFDEDITPLEAEKIHKTANGNIYLIKEKYLLAKNQKKIKSLVPWIIKALKEDFKPPIPKEKVDSFNNYEQRKYDFDELEKKLLGWK</sequence>
<gene>
    <name evidence="3" type="ORF">OXH55_13890</name>
</gene>
<evidence type="ECO:0000256" key="1">
    <source>
        <dbReference type="ARBA" id="ARBA00038283"/>
    </source>
</evidence>
<dbReference type="Pfam" id="PF01051">
    <property type="entry name" value="Rep3_N"/>
    <property type="match status" value="1"/>
</dbReference>
<evidence type="ECO:0000313" key="4">
    <source>
        <dbReference type="Proteomes" id="UP001079657"/>
    </source>
</evidence>
<dbReference type="Gene3D" id="1.10.10.10">
    <property type="entry name" value="Winged helix-like DNA-binding domain superfamily/Winged helix DNA-binding domain"/>
    <property type="match status" value="2"/>
</dbReference>